<feature type="transmembrane region" description="Helical" evidence="1">
    <location>
        <begin position="159"/>
        <end position="183"/>
    </location>
</feature>
<dbReference type="InterPro" id="IPR019223">
    <property type="entry name" value="DUF2147"/>
</dbReference>
<dbReference type="AlphaFoldDB" id="F4L7P2"/>
<evidence type="ECO:0000259" key="2">
    <source>
        <dbReference type="Pfam" id="PF04116"/>
    </source>
</evidence>
<dbReference type="GO" id="GO:0008610">
    <property type="term" value="P:lipid biosynthetic process"/>
    <property type="evidence" value="ECO:0007669"/>
    <property type="project" value="InterPro"/>
</dbReference>
<dbReference type="OrthoDB" id="9814399at2"/>
<gene>
    <name evidence="4" type="ordered locus">Halhy_6584</name>
</gene>
<evidence type="ECO:0000313" key="4">
    <source>
        <dbReference type="EMBL" id="AEE54400.1"/>
    </source>
</evidence>
<feature type="transmembrane region" description="Helical" evidence="1">
    <location>
        <begin position="58"/>
        <end position="76"/>
    </location>
</feature>
<dbReference type="Gene3D" id="2.40.128.520">
    <property type="match status" value="2"/>
</dbReference>
<feature type="domain" description="DUF2147" evidence="3">
    <location>
        <begin position="408"/>
        <end position="523"/>
    </location>
</feature>
<dbReference type="EMBL" id="CP002692">
    <property type="protein sequence ID" value="AEE54400.1"/>
    <property type="molecule type" value="Genomic_DNA"/>
</dbReference>
<keyword evidence="5" id="KW-1185">Reference proteome</keyword>
<dbReference type="GO" id="GO:0016491">
    <property type="term" value="F:oxidoreductase activity"/>
    <property type="evidence" value="ECO:0007669"/>
    <property type="project" value="InterPro"/>
</dbReference>
<accession>F4L7P2</accession>
<dbReference type="GO" id="GO:0005506">
    <property type="term" value="F:iron ion binding"/>
    <property type="evidence" value="ECO:0007669"/>
    <property type="project" value="InterPro"/>
</dbReference>
<keyword evidence="1" id="KW-0472">Membrane</keyword>
<evidence type="ECO:0000259" key="3">
    <source>
        <dbReference type="Pfam" id="PF09917"/>
    </source>
</evidence>
<reference key="2">
    <citation type="submission" date="2011-04" db="EMBL/GenBank/DDBJ databases">
        <title>Complete sequence of plasmid 1 of Haliscomenobacter hydrossis DSM 1100.</title>
        <authorList>
            <consortium name="US DOE Joint Genome Institute (JGI-PGF)"/>
            <person name="Lucas S."/>
            <person name="Han J."/>
            <person name="Lapidus A."/>
            <person name="Bruce D."/>
            <person name="Goodwin L."/>
            <person name="Pitluck S."/>
            <person name="Peters L."/>
            <person name="Kyrpides N."/>
            <person name="Mavromatis K."/>
            <person name="Ivanova N."/>
            <person name="Ovchinnikova G."/>
            <person name="Pagani I."/>
            <person name="Daligault H."/>
            <person name="Detter J.C."/>
            <person name="Han C."/>
            <person name="Land M."/>
            <person name="Hauser L."/>
            <person name="Markowitz V."/>
            <person name="Cheng J.-F."/>
            <person name="Hugenholtz P."/>
            <person name="Woyke T."/>
            <person name="Wu D."/>
            <person name="Verbarg S."/>
            <person name="Frueling A."/>
            <person name="Brambilla E."/>
            <person name="Klenk H.-P."/>
            <person name="Eisen J.A."/>
        </authorList>
    </citation>
    <scope>NUCLEOTIDE SEQUENCE</scope>
    <source>
        <strain>DSM 1100</strain>
    </source>
</reference>
<feature type="transmembrane region" description="Helical" evidence="1">
    <location>
        <begin position="18"/>
        <end position="37"/>
    </location>
</feature>
<proteinExistence type="predicted"/>
<dbReference type="InterPro" id="IPR006694">
    <property type="entry name" value="Fatty_acid_hydroxylase"/>
</dbReference>
<geneLocation type="plasmid" evidence="4 5">
    <name>pHALHY01</name>
</geneLocation>
<keyword evidence="1" id="KW-0812">Transmembrane</keyword>
<feature type="transmembrane region" description="Helical" evidence="1">
    <location>
        <begin position="96"/>
        <end position="116"/>
    </location>
</feature>
<keyword evidence="4" id="KW-0614">Plasmid</keyword>
<dbReference type="KEGG" id="hhy:Halhy_6584"/>
<organism evidence="4 5">
    <name type="scientific">Haliscomenobacter hydrossis (strain ATCC 27775 / DSM 1100 / LMG 10767 / O)</name>
    <dbReference type="NCBI Taxonomy" id="760192"/>
    <lineage>
        <taxon>Bacteria</taxon>
        <taxon>Pseudomonadati</taxon>
        <taxon>Bacteroidota</taxon>
        <taxon>Saprospiria</taxon>
        <taxon>Saprospirales</taxon>
        <taxon>Haliscomenobacteraceae</taxon>
        <taxon>Haliscomenobacter</taxon>
    </lineage>
</organism>
<evidence type="ECO:0008006" key="6">
    <source>
        <dbReference type="Google" id="ProtNLM"/>
    </source>
</evidence>
<dbReference type="HOGENOM" id="CLU_516555_0_0_10"/>
<dbReference type="Pfam" id="PF09917">
    <property type="entry name" value="DUF2147"/>
    <property type="match status" value="2"/>
</dbReference>
<dbReference type="Proteomes" id="UP000008461">
    <property type="component" value="Plasmid pHALHY01"/>
</dbReference>
<feature type="domain" description="DUF2147" evidence="3">
    <location>
        <begin position="281"/>
        <end position="395"/>
    </location>
</feature>
<evidence type="ECO:0000256" key="1">
    <source>
        <dbReference type="SAM" id="Phobius"/>
    </source>
</evidence>
<keyword evidence="1" id="KW-1133">Transmembrane helix</keyword>
<evidence type="ECO:0000313" key="5">
    <source>
        <dbReference type="Proteomes" id="UP000008461"/>
    </source>
</evidence>
<dbReference type="PANTHER" id="PTHR36919:SF3">
    <property type="entry name" value="BLL5882 PROTEIN"/>
    <property type="match status" value="1"/>
</dbReference>
<sequence>MQTLSFTEFFPKALLVDFLRYALTTGIIYLIFWVLFFKKWQHRVIQKKPLQLAKMYTEFAFSLSTVFVFALIGTGIALAKSAGHTLIYDDFGERGWVWFFASIGLMIVLHDAYFYWTHRLMHHPLVFRHVHLVHHRSTNPSPWAAYAFHPLEAVVEAGIFPLLVFTIPLHGLALFVFLVYMIVRNVLGHLGIEFLPKNFLSNPLISWHTSTTHHDLHHKDFNHNYGLYFTWWDKWCKTEHPNYTETFEEVTTREKAQGNGIKTLLMLLLASQAVSAQSVAGLWQTYHDKSGQPLSMIRIQEKESGIEGRIEKIFLQAWEGEDPICEKCPGDFQGKKVIGMQFLWGFKKAGSTWNDGRILDPVSGEIYQSKLWLEKPKVLKVKGFWGPFYRTQTWQLEQDNQDNNPVTGTWKTIDDKSDKAKSLVKISEQNGVLSGQIIKIYLQAWEGEDPICIQCPAPKKDTKIVGMTIAWGFTKKEKQWENGKILDPGNGKTYLCSIWLENENTLKIRGYWGPFFRTQTWKRIKSE</sequence>
<dbReference type="PANTHER" id="PTHR36919">
    <property type="entry name" value="BLR1215 PROTEIN"/>
    <property type="match status" value="1"/>
</dbReference>
<dbReference type="Pfam" id="PF04116">
    <property type="entry name" value="FA_hydroxylase"/>
    <property type="match status" value="1"/>
</dbReference>
<name>F4L7P2_HALH1</name>
<reference evidence="4 5" key="1">
    <citation type="journal article" date="2011" name="Stand. Genomic Sci.">
        <title>Complete genome sequence of Haliscomenobacter hydrossis type strain (O).</title>
        <authorList>
            <consortium name="US DOE Joint Genome Institute (JGI-PGF)"/>
            <person name="Daligault H."/>
            <person name="Lapidus A."/>
            <person name="Zeytun A."/>
            <person name="Nolan M."/>
            <person name="Lucas S."/>
            <person name="Del Rio T.G."/>
            <person name="Tice H."/>
            <person name="Cheng J.F."/>
            <person name="Tapia R."/>
            <person name="Han C."/>
            <person name="Goodwin L."/>
            <person name="Pitluck S."/>
            <person name="Liolios K."/>
            <person name="Pagani I."/>
            <person name="Ivanova N."/>
            <person name="Huntemann M."/>
            <person name="Mavromatis K."/>
            <person name="Mikhailova N."/>
            <person name="Pati A."/>
            <person name="Chen A."/>
            <person name="Palaniappan K."/>
            <person name="Land M."/>
            <person name="Hauser L."/>
            <person name="Brambilla E.M."/>
            <person name="Rohde M."/>
            <person name="Verbarg S."/>
            <person name="Goker M."/>
            <person name="Bristow J."/>
            <person name="Eisen J.A."/>
            <person name="Markowitz V."/>
            <person name="Hugenholtz P."/>
            <person name="Kyrpides N.C."/>
            <person name="Klenk H.P."/>
            <person name="Woyke T."/>
        </authorList>
    </citation>
    <scope>NUCLEOTIDE SEQUENCE [LARGE SCALE GENOMIC DNA]</scope>
    <source>
        <strain evidence="5">ATCC 27775 / DSM 1100 / LMG 10767 / O</strain>
        <plasmid evidence="5">Plasmid pHALHY01</plasmid>
    </source>
</reference>
<protein>
    <recommendedName>
        <fullName evidence="6">Fatty acid hydroxylase</fullName>
    </recommendedName>
</protein>
<feature type="domain" description="Fatty acid hydroxylase" evidence="2">
    <location>
        <begin position="105"/>
        <end position="238"/>
    </location>
</feature>